<dbReference type="GO" id="GO:0008270">
    <property type="term" value="F:zinc ion binding"/>
    <property type="evidence" value="ECO:0007669"/>
    <property type="project" value="InterPro"/>
</dbReference>
<evidence type="ECO:0000256" key="2">
    <source>
        <dbReference type="ARBA" id="ARBA00005988"/>
    </source>
</evidence>
<evidence type="ECO:0000256" key="5">
    <source>
        <dbReference type="ARBA" id="ARBA00022801"/>
    </source>
</evidence>
<dbReference type="PANTHER" id="PTHR11705:SF143">
    <property type="entry name" value="SLL0236 PROTEIN"/>
    <property type="match status" value="1"/>
</dbReference>
<dbReference type="NCBIfam" id="TIGR04183">
    <property type="entry name" value="Por_Secre_tail"/>
    <property type="match status" value="1"/>
</dbReference>
<keyword evidence="11" id="KW-1185">Reference proteome</keyword>
<gene>
    <name evidence="10" type="ORF">EAX61_06340</name>
</gene>
<dbReference type="Pfam" id="PF18962">
    <property type="entry name" value="Por_Secre_tail"/>
    <property type="match status" value="1"/>
</dbReference>
<dbReference type="InterPro" id="IPR000834">
    <property type="entry name" value="Peptidase_M14"/>
</dbReference>
<dbReference type="RefSeq" id="WP_121916825.1">
    <property type="nucleotide sequence ID" value="NZ_REFV01000004.1"/>
</dbReference>
<dbReference type="Gene3D" id="3.40.630.10">
    <property type="entry name" value="Zn peptidases"/>
    <property type="match status" value="1"/>
</dbReference>
<evidence type="ECO:0000256" key="6">
    <source>
        <dbReference type="ARBA" id="ARBA00022833"/>
    </source>
</evidence>
<comment type="caution">
    <text evidence="10">The sequence shown here is derived from an EMBL/GenBank/DDBJ whole genome shotgun (WGS) entry which is preliminary data.</text>
</comment>
<evidence type="ECO:0000256" key="8">
    <source>
        <dbReference type="PROSITE-ProRule" id="PRU01379"/>
    </source>
</evidence>
<proteinExistence type="inferred from homology"/>
<feature type="domain" description="Peptidase M14" evidence="9">
    <location>
        <begin position="126"/>
        <end position="433"/>
    </location>
</feature>
<organism evidence="10 11">
    <name type="scientific">Dokdonia sinensis</name>
    <dbReference type="NCBI Taxonomy" id="2479847"/>
    <lineage>
        <taxon>Bacteria</taxon>
        <taxon>Pseudomonadati</taxon>
        <taxon>Bacteroidota</taxon>
        <taxon>Flavobacteriia</taxon>
        <taxon>Flavobacteriales</taxon>
        <taxon>Flavobacteriaceae</taxon>
        <taxon>Dokdonia</taxon>
    </lineage>
</organism>
<dbReference type="PROSITE" id="PS52035">
    <property type="entry name" value="PEPTIDASE_M14"/>
    <property type="match status" value="1"/>
</dbReference>
<dbReference type="GO" id="GO:0005615">
    <property type="term" value="C:extracellular space"/>
    <property type="evidence" value="ECO:0007669"/>
    <property type="project" value="TreeGrafter"/>
</dbReference>
<comment type="similarity">
    <text evidence="2 8">Belongs to the peptidase M14 family.</text>
</comment>
<evidence type="ECO:0000256" key="7">
    <source>
        <dbReference type="ARBA" id="ARBA00023049"/>
    </source>
</evidence>
<dbReference type="Pfam" id="PF20773">
    <property type="entry name" value="InhA-like_MAM"/>
    <property type="match status" value="1"/>
</dbReference>
<feature type="active site" description="Proton donor/acceptor" evidence="8">
    <location>
        <position position="403"/>
    </location>
</feature>
<dbReference type="OrthoDB" id="9808753at2"/>
<dbReference type="InterPro" id="IPR033810">
    <property type="entry name" value="Carboxypeptidase_T"/>
</dbReference>
<name>A0A3M0G7U9_9FLAO</name>
<accession>A0A3M0G7U9</accession>
<keyword evidence="3" id="KW-0645">Protease</keyword>
<dbReference type="Proteomes" id="UP000281985">
    <property type="component" value="Unassembled WGS sequence"/>
</dbReference>
<evidence type="ECO:0000313" key="10">
    <source>
        <dbReference type="EMBL" id="RMB61091.1"/>
    </source>
</evidence>
<reference evidence="10 11" key="1">
    <citation type="submission" date="2018-10" db="EMBL/GenBank/DDBJ databases">
        <title>Dokdonia luteus sp. nov., isolated from sea water.</title>
        <authorList>
            <person name="Zhou L.Y."/>
            <person name="Du Z.J."/>
        </authorList>
    </citation>
    <scope>NUCLEOTIDE SEQUENCE [LARGE SCALE GENOMIC DNA]</scope>
    <source>
        <strain evidence="10 11">SH27</strain>
    </source>
</reference>
<comment type="cofactor">
    <cofactor evidence="1">
        <name>Zn(2+)</name>
        <dbReference type="ChEBI" id="CHEBI:29105"/>
    </cofactor>
</comment>
<dbReference type="Pfam" id="PF00246">
    <property type="entry name" value="Peptidase_M14"/>
    <property type="match status" value="1"/>
</dbReference>
<evidence type="ECO:0000256" key="1">
    <source>
        <dbReference type="ARBA" id="ARBA00001947"/>
    </source>
</evidence>
<dbReference type="GO" id="GO:0004181">
    <property type="term" value="F:metallocarboxypeptidase activity"/>
    <property type="evidence" value="ECO:0007669"/>
    <property type="project" value="InterPro"/>
</dbReference>
<evidence type="ECO:0000313" key="11">
    <source>
        <dbReference type="Proteomes" id="UP000281985"/>
    </source>
</evidence>
<evidence type="ECO:0000256" key="4">
    <source>
        <dbReference type="ARBA" id="ARBA00022729"/>
    </source>
</evidence>
<keyword evidence="7" id="KW-0482">Metalloprotease</keyword>
<protein>
    <submittedName>
        <fullName evidence="10">T9SS C-terminal target domain-containing protein</fullName>
    </submittedName>
</protein>
<keyword evidence="5" id="KW-0378">Hydrolase</keyword>
<dbReference type="EMBL" id="REFV01000004">
    <property type="protein sequence ID" value="RMB61091.1"/>
    <property type="molecule type" value="Genomic_DNA"/>
</dbReference>
<dbReference type="AlphaFoldDB" id="A0A3M0G7U9"/>
<evidence type="ECO:0000256" key="3">
    <source>
        <dbReference type="ARBA" id="ARBA00022670"/>
    </source>
</evidence>
<dbReference type="CDD" id="cd03859">
    <property type="entry name" value="M14_CPT"/>
    <property type="match status" value="1"/>
</dbReference>
<sequence>MKHFLFLIILAFTTVSVAQMERETYQRAKISFNEDIDLSRLDALGIATDHGIRKKDHYLIAEFSKNDLELIRSNGFQVDVLVADARALFLEQNRTNKSTYKRSSCDGDLGNDYPTPANFNQGSMGGYLTYQEVLDELDDMRALYPELISEPSDINDFVTEGQPNDAVTPSIGGNGIKWVRISDNADTDENEPEILYTSIHHAREPMSLMQNIYYMWYLLENYDTDEEIKSIVDNTELYFVPIVNPDGYLHNEFTNPNGGGFWRKNRKNGNGVDNNRNYDYFINGDSDNGVWGGSGSSGNPSSDIYRGPSPISEVENQAIKWLLEQHNFVIALNSHTSGELLYYPFAYNGQATPDEAIFVDMAAELTSRNDYFELRDCCFSGDSDDFMYGTVGTHNPIFAFTPEIGTSFWPPAGNIDPVCKEMMYQNITAARMANNYGRLHETAALFTGDETSAIASFEIKNFSVSGDGNFTVSLNPITENITNSGTPVNFNNLELLAIETGIITYEIDPATTYGDPVVYELIINNGLYDTALRVEKIYGSANQVFTDEGDSVSVNFDTDSWGTTSSFFVSPSSSITDSPNRNYRNNENNTIELKEPIELTDAISASVSFQARWDIEANFDYVQFQISTDGGNNWEAQCGEFTSTGATAQDEGQPLYDGVQNDWIREQIDLSAYLDNTILARFQLVTDGGNTADGFYFDDLEFTVLKDEELSVDDTAFAKAFSTYPNPVSNAFNIVTSLNDYTMTMYNLQGQRIKTISNLSGNQTIDYSIYASGMYFVQLKSQGRVTTVKVIKK</sequence>
<dbReference type="InterPro" id="IPR026444">
    <property type="entry name" value="Secre_tail"/>
</dbReference>
<keyword evidence="6" id="KW-0862">Zinc</keyword>
<dbReference type="SMART" id="SM00631">
    <property type="entry name" value="Zn_pept"/>
    <property type="match status" value="1"/>
</dbReference>
<keyword evidence="4" id="KW-0732">Signal</keyword>
<dbReference type="PANTHER" id="PTHR11705">
    <property type="entry name" value="PROTEASE FAMILY M14 CARBOXYPEPTIDASE A,B"/>
    <property type="match status" value="1"/>
</dbReference>
<dbReference type="GO" id="GO:0006508">
    <property type="term" value="P:proteolysis"/>
    <property type="evidence" value="ECO:0007669"/>
    <property type="project" value="UniProtKB-KW"/>
</dbReference>
<dbReference type="SUPFAM" id="SSF53187">
    <property type="entry name" value="Zn-dependent exopeptidases"/>
    <property type="match status" value="1"/>
</dbReference>
<evidence type="ECO:0000259" key="9">
    <source>
        <dbReference type="PROSITE" id="PS52035"/>
    </source>
</evidence>